<dbReference type="RefSeq" id="WP_254791153.1">
    <property type="nucleotide sequence ID" value="NZ_FOND01000027.1"/>
</dbReference>
<dbReference type="STRING" id="1798228.SAMN05216574_12725"/>
<evidence type="ECO:0000259" key="3">
    <source>
        <dbReference type="PROSITE" id="PS50110"/>
    </source>
</evidence>
<dbReference type="SMART" id="SM00448">
    <property type="entry name" value="REC"/>
    <property type="match status" value="1"/>
</dbReference>
<dbReference type="InterPro" id="IPR001789">
    <property type="entry name" value="Sig_transdc_resp-reg_receiver"/>
</dbReference>
<protein>
    <submittedName>
        <fullName evidence="4">Response regulator receiver domain-containing protein</fullName>
    </submittedName>
</protein>
<dbReference type="InterPro" id="IPR050595">
    <property type="entry name" value="Bact_response_regulator"/>
</dbReference>
<dbReference type="GO" id="GO:0000160">
    <property type="term" value="P:phosphorelay signal transduction system"/>
    <property type="evidence" value="ECO:0007669"/>
    <property type="project" value="InterPro"/>
</dbReference>
<reference evidence="5" key="1">
    <citation type="submission" date="2016-10" db="EMBL/GenBank/DDBJ databases">
        <authorList>
            <person name="Varghese N."/>
            <person name="Submissions S."/>
        </authorList>
    </citation>
    <scope>NUCLEOTIDE SEQUENCE [LARGE SCALE GENOMIC DNA]</scope>
    <source>
        <strain evidence="5">DSM 46838</strain>
    </source>
</reference>
<sequence length="143" mass="14231">MDEAVSVLVPPVPAPSAPPLRVLVADDEEDIRALVGLAVTRAGCAVTGSVADGNAALALARADTPDLAVLDVSMPGATGLEVCEALRADPSTAGVRILLLSAGASFEDVARGLAAGADAYLAKPFGVAGLVHQVRALTARLPA</sequence>
<dbReference type="PANTHER" id="PTHR44591:SF3">
    <property type="entry name" value="RESPONSE REGULATORY DOMAIN-CONTAINING PROTEIN"/>
    <property type="match status" value="1"/>
</dbReference>
<dbReference type="CDD" id="cd17574">
    <property type="entry name" value="REC_OmpR"/>
    <property type="match status" value="1"/>
</dbReference>
<dbReference type="PROSITE" id="PS50110">
    <property type="entry name" value="RESPONSE_REGULATORY"/>
    <property type="match status" value="1"/>
</dbReference>
<dbReference type="Pfam" id="PF00072">
    <property type="entry name" value="Response_reg"/>
    <property type="match status" value="1"/>
</dbReference>
<dbReference type="SUPFAM" id="SSF52172">
    <property type="entry name" value="CheY-like"/>
    <property type="match status" value="1"/>
</dbReference>
<evidence type="ECO:0000313" key="5">
    <source>
        <dbReference type="Proteomes" id="UP000198589"/>
    </source>
</evidence>
<feature type="modified residue" description="4-aspartylphosphate" evidence="2">
    <location>
        <position position="71"/>
    </location>
</feature>
<dbReference type="Proteomes" id="UP000198589">
    <property type="component" value="Unassembled WGS sequence"/>
</dbReference>
<accession>A0A1I2LPW9</accession>
<dbReference type="EMBL" id="FOND01000027">
    <property type="protein sequence ID" value="SFF79447.1"/>
    <property type="molecule type" value="Genomic_DNA"/>
</dbReference>
<gene>
    <name evidence="4" type="ORF">SAMN05216574_12725</name>
</gene>
<evidence type="ECO:0000256" key="1">
    <source>
        <dbReference type="ARBA" id="ARBA00022553"/>
    </source>
</evidence>
<name>A0A1I2LPW9_9ACTN</name>
<dbReference type="PANTHER" id="PTHR44591">
    <property type="entry name" value="STRESS RESPONSE REGULATOR PROTEIN 1"/>
    <property type="match status" value="1"/>
</dbReference>
<dbReference type="AlphaFoldDB" id="A0A1I2LPW9"/>
<proteinExistence type="predicted"/>
<keyword evidence="5" id="KW-1185">Reference proteome</keyword>
<feature type="domain" description="Response regulatory" evidence="3">
    <location>
        <begin position="21"/>
        <end position="138"/>
    </location>
</feature>
<dbReference type="InterPro" id="IPR011006">
    <property type="entry name" value="CheY-like_superfamily"/>
</dbReference>
<evidence type="ECO:0000256" key="2">
    <source>
        <dbReference type="PROSITE-ProRule" id="PRU00169"/>
    </source>
</evidence>
<keyword evidence="1 2" id="KW-0597">Phosphoprotein</keyword>
<evidence type="ECO:0000313" key="4">
    <source>
        <dbReference type="EMBL" id="SFF79447.1"/>
    </source>
</evidence>
<dbReference type="Gene3D" id="3.40.50.2300">
    <property type="match status" value="1"/>
</dbReference>
<organism evidence="4 5">
    <name type="scientific">Blastococcus tunisiensis</name>
    <dbReference type="NCBI Taxonomy" id="1798228"/>
    <lineage>
        <taxon>Bacteria</taxon>
        <taxon>Bacillati</taxon>
        <taxon>Actinomycetota</taxon>
        <taxon>Actinomycetes</taxon>
        <taxon>Geodermatophilales</taxon>
        <taxon>Geodermatophilaceae</taxon>
        <taxon>Blastococcus</taxon>
    </lineage>
</organism>